<dbReference type="OrthoDB" id="259454at2"/>
<evidence type="ECO:0000256" key="1">
    <source>
        <dbReference type="ARBA" id="ARBA00022553"/>
    </source>
</evidence>
<dbReference type="EMBL" id="CP018477">
    <property type="protein sequence ID" value="ASV76515.1"/>
    <property type="molecule type" value="Genomic_DNA"/>
</dbReference>
<evidence type="ECO:0000256" key="5">
    <source>
        <dbReference type="PROSITE-ProRule" id="PRU00169"/>
    </source>
</evidence>
<dbReference type="GO" id="GO:0006355">
    <property type="term" value="P:regulation of DNA-templated transcription"/>
    <property type="evidence" value="ECO:0007669"/>
    <property type="project" value="InterPro"/>
</dbReference>
<dbReference type="Gene3D" id="3.40.50.2300">
    <property type="match status" value="1"/>
</dbReference>
<dbReference type="PANTHER" id="PTHR43214">
    <property type="entry name" value="TWO-COMPONENT RESPONSE REGULATOR"/>
    <property type="match status" value="1"/>
</dbReference>
<dbReference type="KEGG" id="ttf:THTE_3914"/>
<feature type="modified residue" description="4-aspartylphosphate" evidence="5">
    <location>
        <position position="54"/>
    </location>
</feature>
<name>A0A286RKL6_9BACT</name>
<dbReference type="InterPro" id="IPR039420">
    <property type="entry name" value="WalR-like"/>
</dbReference>
<dbReference type="RefSeq" id="WP_095416283.1">
    <property type="nucleotide sequence ID" value="NZ_CP018477.1"/>
</dbReference>
<dbReference type="AlphaFoldDB" id="A0A286RKL6"/>
<keyword evidence="1 5" id="KW-0597">Phosphoprotein</keyword>
<dbReference type="InterPro" id="IPR000792">
    <property type="entry name" value="Tscrpt_reg_LuxR_C"/>
</dbReference>
<evidence type="ECO:0000313" key="9">
    <source>
        <dbReference type="Proteomes" id="UP000215086"/>
    </source>
</evidence>
<evidence type="ECO:0000256" key="3">
    <source>
        <dbReference type="ARBA" id="ARBA00023125"/>
    </source>
</evidence>
<accession>A0A286RKL6</accession>
<dbReference type="PROSITE" id="PS50110">
    <property type="entry name" value="RESPONSE_REGULATORY"/>
    <property type="match status" value="1"/>
</dbReference>
<keyword evidence="2" id="KW-0805">Transcription regulation</keyword>
<dbReference type="PROSITE" id="PS00622">
    <property type="entry name" value="HTH_LUXR_1"/>
    <property type="match status" value="1"/>
</dbReference>
<dbReference type="InterPro" id="IPR058245">
    <property type="entry name" value="NreC/VraR/RcsB-like_REC"/>
</dbReference>
<sequence>MAIRVLIADDHEVIRWGLKELLKGSDIEVIGEAATGAETVEKVKTLRPDVLVLDIRFPDLDGLETLVKIREEGLDTRVVLLSTYDYQSYAARAVALGVSEYLLKGAGRDEIIRAIHAAAAGEPPKVDSRLGEVIQAMQSKQPIEDDMVQLTQRETQVLRHIALGLSNREIANSLDISVETVKEHVQNILRKLNVNDRTQAAVWAVRKGLV</sequence>
<evidence type="ECO:0000313" key="8">
    <source>
        <dbReference type="EMBL" id="ASV76515.1"/>
    </source>
</evidence>
<evidence type="ECO:0000256" key="2">
    <source>
        <dbReference type="ARBA" id="ARBA00023015"/>
    </source>
</evidence>
<protein>
    <submittedName>
        <fullName evidence="8">Two component response regulator</fullName>
    </submittedName>
</protein>
<keyword evidence="9" id="KW-1185">Reference proteome</keyword>
<dbReference type="CDD" id="cd06170">
    <property type="entry name" value="LuxR_C_like"/>
    <property type="match status" value="1"/>
</dbReference>
<dbReference type="InterPro" id="IPR016032">
    <property type="entry name" value="Sig_transdc_resp-reg_C-effctor"/>
</dbReference>
<dbReference type="InterPro" id="IPR011006">
    <property type="entry name" value="CheY-like_superfamily"/>
</dbReference>
<dbReference type="CDD" id="cd17535">
    <property type="entry name" value="REC_NarL-like"/>
    <property type="match status" value="1"/>
</dbReference>
<evidence type="ECO:0000256" key="4">
    <source>
        <dbReference type="ARBA" id="ARBA00023163"/>
    </source>
</evidence>
<reference evidence="8 9" key="1">
    <citation type="journal article" name="Front. Microbiol.">
        <title>Sugar Metabolism of the First Thermophilic Planctomycete Thermogutta terrifontis: Comparative Genomic and Transcriptomic Approaches.</title>
        <authorList>
            <person name="Elcheninov A.G."/>
            <person name="Menzel P."/>
            <person name="Gudbergsdottir S.R."/>
            <person name="Slesarev A.I."/>
            <person name="Kadnikov V.V."/>
            <person name="Krogh A."/>
            <person name="Bonch-Osmolovskaya E.A."/>
            <person name="Peng X."/>
            <person name="Kublanov I.V."/>
        </authorList>
    </citation>
    <scope>NUCLEOTIDE SEQUENCE [LARGE SCALE GENOMIC DNA]</scope>
    <source>
        <strain evidence="8 9">R1</strain>
    </source>
</reference>
<dbReference type="GO" id="GO:0000160">
    <property type="term" value="P:phosphorelay signal transduction system"/>
    <property type="evidence" value="ECO:0007669"/>
    <property type="project" value="InterPro"/>
</dbReference>
<dbReference type="Proteomes" id="UP000215086">
    <property type="component" value="Chromosome"/>
</dbReference>
<dbReference type="SMART" id="SM00448">
    <property type="entry name" value="REC"/>
    <property type="match status" value="1"/>
</dbReference>
<dbReference type="PROSITE" id="PS50043">
    <property type="entry name" value="HTH_LUXR_2"/>
    <property type="match status" value="1"/>
</dbReference>
<dbReference type="FunFam" id="1.10.10.10:FF:000153">
    <property type="entry name" value="LuxR family transcriptional regulator"/>
    <property type="match status" value="1"/>
</dbReference>
<evidence type="ECO:0000259" key="6">
    <source>
        <dbReference type="PROSITE" id="PS50043"/>
    </source>
</evidence>
<dbReference type="Pfam" id="PF00072">
    <property type="entry name" value="Response_reg"/>
    <property type="match status" value="1"/>
</dbReference>
<proteinExistence type="predicted"/>
<dbReference type="SMART" id="SM00421">
    <property type="entry name" value="HTH_LUXR"/>
    <property type="match status" value="1"/>
</dbReference>
<dbReference type="Pfam" id="PF00196">
    <property type="entry name" value="GerE"/>
    <property type="match status" value="1"/>
</dbReference>
<dbReference type="InterPro" id="IPR001789">
    <property type="entry name" value="Sig_transdc_resp-reg_receiver"/>
</dbReference>
<gene>
    <name evidence="8" type="ORF">THTE_3914</name>
</gene>
<dbReference type="GO" id="GO:0003677">
    <property type="term" value="F:DNA binding"/>
    <property type="evidence" value="ECO:0007669"/>
    <property type="project" value="UniProtKB-KW"/>
</dbReference>
<feature type="domain" description="HTH luxR-type" evidence="6">
    <location>
        <begin position="143"/>
        <end position="208"/>
    </location>
</feature>
<dbReference type="PRINTS" id="PR00038">
    <property type="entry name" value="HTHLUXR"/>
</dbReference>
<dbReference type="SUPFAM" id="SSF46894">
    <property type="entry name" value="C-terminal effector domain of the bipartite response regulators"/>
    <property type="match status" value="1"/>
</dbReference>
<evidence type="ECO:0000259" key="7">
    <source>
        <dbReference type="PROSITE" id="PS50110"/>
    </source>
</evidence>
<feature type="domain" description="Response regulatory" evidence="7">
    <location>
        <begin position="4"/>
        <end position="119"/>
    </location>
</feature>
<keyword evidence="4" id="KW-0804">Transcription</keyword>
<dbReference type="SUPFAM" id="SSF52172">
    <property type="entry name" value="CheY-like"/>
    <property type="match status" value="1"/>
</dbReference>
<organism evidence="8 9">
    <name type="scientific">Thermogutta terrifontis</name>
    <dbReference type="NCBI Taxonomy" id="1331910"/>
    <lineage>
        <taxon>Bacteria</taxon>
        <taxon>Pseudomonadati</taxon>
        <taxon>Planctomycetota</taxon>
        <taxon>Planctomycetia</taxon>
        <taxon>Pirellulales</taxon>
        <taxon>Thermoguttaceae</taxon>
        <taxon>Thermogutta</taxon>
    </lineage>
</organism>
<keyword evidence="3" id="KW-0238">DNA-binding</keyword>